<reference evidence="4 5" key="1">
    <citation type="submission" date="2014-09" db="EMBL/GenBank/DDBJ databases">
        <title>Sporocytophaga myxococcoides PG-01 genome sequencing.</title>
        <authorList>
            <person name="Liu L."/>
            <person name="Gao P.J."/>
            <person name="Chen G.J."/>
            <person name="Wang L.S."/>
        </authorList>
    </citation>
    <scope>NUCLEOTIDE SEQUENCE [LARGE SCALE GENOMIC DNA]</scope>
    <source>
        <strain evidence="4 5">PG-01</strain>
    </source>
</reference>
<dbReference type="STRING" id="153721.MYP_2179"/>
<evidence type="ECO:0000313" key="4">
    <source>
        <dbReference type="EMBL" id="GAL84951.1"/>
    </source>
</evidence>
<feature type="domain" description="NodB homology" evidence="3">
    <location>
        <begin position="14"/>
        <end position="201"/>
    </location>
</feature>
<dbReference type="Gene3D" id="3.20.20.370">
    <property type="entry name" value="Glycoside hydrolase/deacetylase"/>
    <property type="match status" value="1"/>
</dbReference>
<dbReference type="PROSITE" id="PS51677">
    <property type="entry name" value="NODB"/>
    <property type="match status" value="1"/>
</dbReference>
<dbReference type="eggNOG" id="COG0726">
    <property type="taxonomic scope" value="Bacteria"/>
</dbReference>
<proteinExistence type="predicted"/>
<dbReference type="AlphaFoldDB" id="A0A098LDD4"/>
<dbReference type="CDD" id="cd10917">
    <property type="entry name" value="CE4_NodB_like_6s_7s"/>
    <property type="match status" value="1"/>
</dbReference>
<organism evidence="4 5">
    <name type="scientific">Sporocytophaga myxococcoides</name>
    <dbReference type="NCBI Taxonomy" id="153721"/>
    <lineage>
        <taxon>Bacteria</taxon>
        <taxon>Pseudomonadati</taxon>
        <taxon>Bacteroidota</taxon>
        <taxon>Cytophagia</taxon>
        <taxon>Cytophagales</taxon>
        <taxon>Cytophagaceae</taxon>
        <taxon>Sporocytophaga</taxon>
    </lineage>
</organism>
<dbReference type="GO" id="GO:0046872">
    <property type="term" value="F:metal ion binding"/>
    <property type="evidence" value="ECO:0007669"/>
    <property type="project" value="UniProtKB-KW"/>
</dbReference>
<keyword evidence="2" id="KW-0378">Hydrolase</keyword>
<comment type="caution">
    <text evidence="4">The sequence shown here is derived from an EMBL/GenBank/DDBJ whole genome shotgun (WGS) entry which is preliminary data.</text>
</comment>
<evidence type="ECO:0000256" key="1">
    <source>
        <dbReference type="ARBA" id="ARBA00022723"/>
    </source>
</evidence>
<dbReference type="InterPro" id="IPR011330">
    <property type="entry name" value="Glyco_hydro/deAcase_b/a-brl"/>
</dbReference>
<dbReference type="Proteomes" id="UP000030185">
    <property type="component" value="Unassembled WGS sequence"/>
</dbReference>
<protein>
    <recommendedName>
        <fullName evidence="3">NodB homology domain-containing protein</fullName>
    </recommendedName>
</protein>
<dbReference type="EMBL" id="BBLT01000004">
    <property type="protein sequence ID" value="GAL84951.1"/>
    <property type="molecule type" value="Genomic_DNA"/>
</dbReference>
<dbReference type="InterPro" id="IPR002509">
    <property type="entry name" value="NODB_dom"/>
</dbReference>
<name>A0A098LDD4_9BACT</name>
<evidence type="ECO:0000313" key="5">
    <source>
        <dbReference type="Proteomes" id="UP000030185"/>
    </source>
</evidence>
<dbReference type="GO" id="GO:0005975">
    <property type="term" value="P:carbohydrate metabolic process"/>
    <property type="evidence" value="ECO:0007669"/>
    <property type="project" value="InterPro"/>
</dbReference>
<dbReference type="Pfam" id="PF01522">
    <property type="entry name" value="Polysacc_deac_1"/>
    <property type="match status" value="1"/>
</dbReference>
<evidence type="ECO:0000259" key="3">
    <source>
        <dbReference type="PROSITE" id="PS51677"/>
    </source>
</evidence>
<keyword evidence="5" id="KW-1185">Reference proteome</keyword>
<gene>
    <name evidence="4" type="ORF">MYP_2179</name>
</gene>
<keyword evidence="1" id="KW-0479">Metal-binding</keyword>
<sequence length="203" mass="23589">MYPSLVWKKKVKGNELFLTFDDGPVPDATEFVLEELDKWNVKATFFCVGDNVRKYPHLLKEIIKRGHIAGNHTFNHLNGWRNDNEEYFNNIESCQAAIDEVKREVGVDQGATKDLFRPPYGKIKSSQSKELQKSYEIIMWNVLTGDYDQNLKEEECLAKSIKYSTPGSIVIFHDSIKASKNMKYVLPRYIEYFLSKGFEFKTL</sequence>
<dbReference type="InterPro" id="IPR050248">
    <property type="entry name" value="Polysacc_deacetylase_ArnD"/>
</dbReference>
<accession>A0A098LDD4</accession>
<dbReference type="PANTHER" id="PTHR10587">
    <property type="entry name" value="GLYCOSYL TRANSFERASE-RELATED"/>
    <property type="match status" value="1"/>
</dbReference>
<dbReference type="SUPFAM" id="SSF88713">
    <property type="entry name" value="Glycoside hydrolase/deacetylase"/>
    <property type="match status" value="1"/>
</dbReference>
<dbReference type="PANTHER" id="PTHR10587:SF133">
    <property type="entry name" value="CHITIN DEACETYLASE 1-RELATED"/>
    <property type="match status" value="1"/>
</dbReference>
<dbReference type="GO" id="GO:0016020">
    <property type="term" value="C:membrane"/>
    <property type="evidence" value="ECO:0007669"/>
    <property type="project" value="TreeGrafter"/>
</dbReference>
<evidence type="ECO:0000256" key="2">
    <source>
        <dbReference type="ARBA" id="ARBA00022801"/>
    </source>
</evidence>
<dbReference type="GO" id="GO:0016810">
    <property type="term" value="F:hydrolase activity, acting on carbon-nitrogen (but not peptide) bonds"/>
    <property type="evidence" value="ECO:0007669"/>
    <property type="project" value="InterPro"/>
</dbReference>